<dbReference type="Gene3D" id="3.30.9.10">
    <property type="entry name" value="D-Amino Acid Oxidase, subunit A, domain 2"/>
    <property type="match status" value="1"/>
</dbReference>
<keyword evidence="4" id="KW-0274">FAD</keyword>
<dbReference type="SUPFAM" id="SSF51905">
    <property type="entry name" value="FAD/NAD(P)-binding domain"/>
    <property type="match status" value="1"/>
</dbReference>
<evidence type="ECO:0000256" key="1">
    <source>
        <dbReference type="ARBA" id="ARBA00001974"/>
    </source>
</evidence>
<dbReference type="PANTHER" id="PTHR10961">
    <property type="entry name" value="PEROXISOMAL SARCOSINE OXIDASE"/>
    <property type="match status" value="1"/>
</dbReference>
<accession>A0A1E3P3R3</accession>
<dbReference type="InterPro" id="IPR006076">
    <property type="entry name" value="FAD-dep_OxRdtase"/>
</dbReference>
<proteinExistence type="inferred from homology"/>
<dbReference type="RefSeq" id="XP_019039262.1">
    <property type="nucleotide sequence ID" value="XM_019181747.1"/>
</dbReference>
<dbReference type="STRING" id="683960.A0A1E3P3R3"/>
<evidence type="ECO:0000256" key="2">
    <source>
        <dbReference type="ARBA" id="ARBA00010989"/>
    </source>
</evidence>
<dbReference type="InterPro" id="IPR045170">
    <property type="entry name" value="MTOX"/>
</dbReference>
<dbReference type="PANTHER" id="PTHR10961:SF15">
    <property type="entry name" value="FAD DEPENDENT OXIDOREDUCTASE DOMAIN-CONTAINING PROTEIN"/>
    <property type="match status" value="1"/>
</dbReference>
<dbReference type="InterPro" id="IPR036188">
    <property type="entry name" value="FAD/NAD-bd_sf"/>
</dbReference>
<evidence type="ECO:0000313" key="8">
    <source>
        <dbReference type="Proteomes" id="UP000094112"/>
    </source>
</evidence>
<dbReference type="Pfam" id="PF01266">
    <property type="entry name" value="DAO"/>
    <property type="match status" value="1"/>
</dbReference>
<dbReference type="Gene3D" id="3.50.50.60">
    <property type="entry name" value="FAD/NAD(P)-binding domain"/>
    <property type="match status" value="1"/>
</dbReference>
<organism evidence="7 8">
    <name type="scientific">Wickerhamomyces anomalus (strain ATCC 58044 / CBS 1984 / NCYC 433 / NRRL Y-366-8)</name>
    <name type="common">Yeast</name>
    <name type="synonym">Hansenula anomala</name>
    <dbReference type="NCBI Taxonomy" id="683960"/>
    <lineage>
        <taxon>Eukaryota</taxon>
        <taxon>Fungi</taxon>
        <taxon>Dikarya</taxon>
        <taxon>Ascomycota</taxon>
        <taxon>Saccharomycotina</taxon>
        <taxon>Saccharomycetes</taxon>
        <taxon>Phaffomycetales</taxon>
        <taxon>Wickerhamomycetaceae</taxon>
        <taxon>Wickerhamomyces</taxon>
    </lineage>
</organism>
<evidence type="ECO:0000256" key="3">
    <source>
        <dbReference type="ARBA" id="ARBA00022630"/>
    </source>
</evidence>
<comment type="similarity">
    <text evidence="2">Belongs to the MSOX/MTOX family.</text>
</comment>
<evidence type="ECO:0000256" key="4">
    <source>
        <dbReference type="ARBA" id="ARBA00022827"/>
    </source>
</evidence>
<dbReference type="GO" id="GO:0008115">
    <property type="term" value="F:sarcosine oxidase activity"/>
    <property type="evidence" value="ECO:0007669"/>
    <property type="project" value="TreeGrafter"/>
</dbReference>
<dbReference type="EMBL" id="KV454210">
    <property type="protein sequence ID" value="ODQ60055.1"/>
    <property type="molecule type" value="Genomic_DNA"/>
</dbReference>
<name>A0A1E3P3R3_WICAA</name>
<evidence type="ECO:0000256" key="5">
    <source>
        <dbReference type="ARBA" id="ARBA00023002"/>
    </source>
</evidence>
<dbReference type="Proteomes" id="UP000094112">
    <property type="component" value="Unassembled WGS sequence"/>
</dbReference>
<evidence type="ECO:0000259" key="6">
    <source>
        <dbReference type="Pfam" id="PF01266"/>
    </source>
</evidence>
<comment type="cofactor">
    <cofactor evidence="1">
        <name>FAD</name>
        <dbReference type="ChEBI" id="CHEBI:57692"/>
    </cofactor>
</comment>
<dbReference type="OrthoDB" id="2219495at2759"/>
<reference evidence="7 8" key="1">
    <citation type="journal article" date="2016" name="Proc. Natl. Acad. Sci. U.S.A.">
        <title>Comparative genomics of biotechnologically important yeasts.</title>
        <authorList>
            <person name="Riley R."/>
            <person name="Haridas S."/>
            <person name="Wolfe K.H."/>
            <person name="Lopes M.R."/>
            <person name="Hittinger C.T."/>
            <person name="Goeker M."/>
            <person name="Salamov A.A."/>
            <person name="Wisecaver J.H."/>
            <person name="Long T.M."/>
            <person name="Calvey C.H."/>
            <person name="Aerts A.L."/>
            <person name="Barry K.W."/>
            <person name="Choi C."/>
            <person name="Clum A."/>
            <person name="Coughlan A.Y."/>
            <person name="Deshpande S."/>
            <person name="Douglass A.P."/>
            <person name="Hanson S.J."/>
            <person name="Klenk H.-P."/>
            <person name="LaButti K.M."/>
            <person name="Lapidus A."/>
            <person name="Lindquist E.A."/>
            <person name="Lipzen A.M."/>
            <person name="Meier-Kolthoff J.P."/>
            <person name="Ohm R.A."/>
            <person name="Otillar R.P."/>
            <person name="Pangilinan J.L."/>
            <person name="Peng Y."/>
            <person name="Rokas A."/>
            <person name="Rosa C.A."/>
            <person name="Scheuner C."/>
            <person name="Sibirny A.A."/>
            <person name="Slot J.C."/>
            <person name="Stielow J.B."/>
            <person name="Sun H."/>
            <person name="Kurtzman C.P."/>
            <person name="Blackwell M."/>
            <person name="Grigoriev I.V."/>
            <person name="Jeffries T.W."/>
        </authorList>
    </citation>
    <scope>NUCLEOTIDE SEQUENCE [LARGE SCALE GENOMIC DNA]</scope>
    <source>
        <strain evidence="8">ATCC 58044 / CBS 1984 / NCYC 433 / NRRL Y-366-8</strain>
    </source>
</reference>
<evidence type="ECO:0000313" key="7">
    <source>
        <dbReference type="EMBL" id="ODQ60055.1"/>
    </source>
</evidence>
<dbReference type="AlphaFoldDB" id="A0A1E3P3R3"/>
<sequence length="494" mass="55568">MTGPKIIIIGSGAFGLSSALHLVENGYENITVFDRLDLFKLGYIFDNGADTASADVNKVFRAYYGDKDHYHRLALKAKDIFTRWDKELKSYSKEEAKEKFNIDVQKIIENSGWLRLDNTKELADEERKSLDIFAKTGIRDTQYVINDPEDVERAQRDGWAHKLDPLKIKENPLFEHISGVLDSTSGILSASNACLYVNTLLRSKGVNFITGEEKGQVSRFIESSDGKVSGVVTKDGVEHSADLVILAAGPWSASLLPELGGLSEAHSGNVVLIKVPKEEQILREKFSPKNFPNIGWRLGESRESSRFGGFGIFPISEPQGYVKIISRQKKYLNPVKLPNGTVVSVPLTSNSSPPESRLSKHMIDQVKDFIKVFVPELVKFGIYKTQLLWYTDTINNDFIIDFAPKRENLLVVTGGSGHGFKFLPVLGQFVVDVLEKRENEYTKIFKWRDPSKFNDLNKIGDIKTGKSSFYDQDLSNVSDLKFTEEDLKRKVVID</sequence>
<keyword evidence="8" id="KW-1185">Reference proteome</keyword>
<keyword evidence="3" id="KW-0285">Flavoprotein</keyword>
<gene>
    <name evidence="7" type="ORF">WICANDRAFT_30589</name>
</gene>
<feature type="domain" description="FAD dependent oxidoreductase" evidence="6">
    <location>
        <begin position="5"/>
        <end position="432"/>
    </location>
</feature>
<protein>
    <recommendedName>
        <fullName evidence="6">FAD dependent oxidoreductase domain-containing protein</fullName>
    </recommendedName>
</protein>
<dbReference type="GO" id="GO:0050660">
    <property type="term" value="F:flavin adenine dinucleotide binding"/>
    <property type="evidence" value="ECO:0007669"/>
    <property type="project" value="InterPro"/>
</dbReference>
<keyword evidence="5" id="KW-0560">Oxidoreductase</keyword>
<dbReference type="GeneID" id="30198993"/>